<accession>A0A6J7J8Y7</accession>
<name>A0A6J7J8Y7_9ZZZZ</name>
<dbReference type="GO" id="GO:0005829">
    <property type="term" value="C:cytosol"/>
    <property type="evidence" value="ECO:0007669"/>
    <property type="project" value="TreeGrafter"/>
</dbReference>
<evidence type="ECO:0000256" key="2">
    <source>
        <dbReference type="ARBA" id="ARBA00022679"/>
    </source>
</evidence>
<gene>
    <name evidence="6" type="ORF">UFOPK3733_01171</name>
</gene>
<dbReference type="GO" id="GO:0006633">
    <property type="term" value="P:fatty acid biosynthetic process"/>
    <property type="evidence" value="ECO:0007669"/>
    <property type="project" value="TreeGrafter"/>
</dbReference>
<sequence>MIVFTFPGQGSQKAGMGEHWQQHPSWELVTEASSVLGRDLEGLLLHTGAEELTRTDNAQLSTFLTSLIVLDAVERLGVEPAAAAGHSLGEYSALVASGSLSFEDGLRLVHARGTAMLAATTSRFGTMAAVLGLDDDDVEVACARCESEVWVANYNAPGQVVIAGSPEGVADASAMAKELGAKKVMPMAVSGAFHTPFMEPARPALRSAIDSADLREAELPIYANVDARPHTSGSDWSGLLGAQLCSPVRWRQTLHNLGDAGATVVVELGPGGVLTGMAKRTLTGASTLSVSTPADLDRLLSLLAMPSDSGHGIHEGEHLFATERMVVSPAAGVFTPATGVGSGFELTPGCVLGRVGEHEVRSPFHGTLINMLAVEGERVTPSQPIAWLRSL</sequence>
<evidence type="ECO:0000259" key="5">
    <source>
        <dbReference type="SMART" id="SM00827"/>
    </source>
</evidence>
<reference evidence="6" key="1">
    <citation type="submission" date="2020-05" db="EMBL/GenBank/DDBJ databases">
        <authorList>
            <person name="Chiriac C."/>
            <person name="Salcher M."/>
            <person name="Ghai R."/>
            <person name="Kavagutti S V."/>
        </authorList>
    </citation>
    <scope>NUCLEOTIDE SEQUENCE</scope>
</reference>
<dbReference type="InterPro" id="IPR016036">
    <property type="entry name" value="Malonyl_transacylase_ACP-bd"/>
</dbReference>
<evidence type="ECO:0000256" key="3">
    <source>
        <dbReference type="ARBA" id="ARBA00023315"/>
    </source>
</evidence>
<protein>
    <recommendedName>
        <fullName evidence="1">[acyl-carrier-protein] S-malonyltransferase</fullName>
        <ecNumber evidence="1">2.3.1.39</ecNumber>
    </recommendedName>
</protein>
<dbReference type="GO" id="GO:0004314">
    <property type="term" value="F:[acyl-carrier-protein] S-malonyltransferase activity"/>
    <property type="evidence" value="ECO:0007669"/>
    <property type="project" value="UniProtKB-EC"/>
</dbReference>
<dbReference type="EC" id="2.3.1.39" evidence="1"/>
<proteinExistence type="predicted"/>
<dbReference type="InterPro" id="IPR001227">
    <property type="entry name" value="Ac_transferase_dom_sf"/>
</dbReference>
<dbReference type="InterPro" id="IPR016035">
    <property type="entry name" value="Acyl_Trfase/lysoPLipase"/>
</dbReference>
<dbReference type="Pfam" id="PF00698">
    <property type="entry name" value="Acyl_transf_1"/>
    <property type="match status" value="1"/>
</dbReference>
<comment type="catalytic activity">
    <reaction evidence="4">
        <text>holo-[ACP] + malonyl-CoA = malonyl-[ACP] + CoA</text>
        <dbReference type="Rhea" id="RHEA:41792"/>
        <dbReference type="Rhea" id="RHEA-COMP:9623"/>
        <dbReference type="Rhea" id="RHEA-COMP:9685"/>
        <dbReference type="ChEBI" id="CHEBI:57287"/>
        <dbReference type="ChEBI" id="CHEBI:57384"/>
        <dbReference type="ChEBI" id="CHEBI:64479"/>
        <dbReference type="ChEBI" id="CHEBI:78449"/>
        <dbReference type="EC" id="2.3.1.39"/>
    </reaction>
</comment>
<dbReference type="AlphaFoldDB" id="A0A6J7J8Y7"/>
<dbReference type="PANTHER" id="PTHR42681">
    <property type="entry name" value="MALONYL-COA-ACYL CARRIER PROTEIN TRANSACYLASE, MITOCHONDRIAL"/>
    <property type="match status" value="1"/>
</dbReference>
<dbReference type="Gene3D" id="3.40.366.10">
    <property type="entry name" value="Malonyl-Coenzyme A Acyl Carrier Protein, domain 2"/>
    <property type="match status" value="1"/>
</dbReference>
<evidence type="ECO:0000256" key="4">
    <source>
        <dbReference type="ARBA" id="ARBA00048462"/>
    </source>
</evidence>
<dbReference type="InterPro" id="IPR004410">
    <property type="entry name" value="Malonyl_CoA-ACP_transAc_FabD"/>
</dbReference>
<feature type="domain" description="Malonyl-CoA:ACP transacylase (MAT)" evidence="5">
    <location>
        <begin position="5"/>
        <end position="305"/>
    </location>
</feature>
<dbReference type="PANTHER" id="PTHR42681:SF1">
    <property type="entry name" value="MALONYL-COA-ACYL CARRIER PROTEIN TRANSACYLASE, MITOCHONDRIAL"/>
    <property type="match status" value="1"/>
</dbReference>
<keyword evidence="3" id="KW-0012">Acyltransferase</keyword>
<dbReference type="InterPro" id="IPR014043">
    <property type="entry name" value="Acyl_transferase_dom"/>
</dbReference>
<dbReference type="NCBIfam" id="TIGR00128">
    <property type="entry name" value="fabD"/>
    <property type="match status" value="1"/>
</dbReference>
<dbReference type="InterPro" id="IPR050858">
    <property type="entry name" value="Mal-CoA-ACP_Trans/PKS_FabD"/>
</dbReference>
<dbReference type="EMBL" id="CAFBNC010000054">
    <property type="protein sequence ID" value="CAB4939064.1"/>
    <property type="molecule type" value="Genomic_DNA"/>
</dbReference>
<evidence type="ECO:0000313" key="6">
    <source>
        <dbReference type="EMBL" id="CAB4939064.1"/>
    </source>
</evidence>
<keyword evidence="2" id="KW-0808">Transferase</keyword>
<dbReference type="SMART" id="SM00827">
    <property type="entry name" value="PKS_AT"/>
    <property type="match status" value="1"/>
</dbReference>
<dbReference type="Gene3D" id="3.30.70.250">
    <property type="entry name" value="Malonyl-CoA ACP transacylase, ACP-binding"/>
    <property type="match status" value="1"/>
</dbReference>
<dbReference type="FunFam" id="3.30.70.250:FF:000001">
    <property type="entry name" value="Malonyl CoA-acyl carrier protein transacylase"/>
    <property type="match status" value="1"/>
</dbReference>
<evidence type="ECO:0000256" key="1">
    <source>
        <dbReference type="ARBA" id="ARBA00013258"/>
    </source>
</evidence>
<organism evidence="6">
    <name type="scientific">freshwater metagenome</name>
    <dbReference type="NCBI Taxonomy" id="449393"/>
    <lineage>
        <taxon>unclassified sequences</taxon>
        <taxon>metagenomes</taxon>
        <taxon>ecological metagenomes</taxon>
    </lineage>
</organism>
<dbReference type="SUPFAM" id="SSF55048">
    <property type="entry name" value="Probable ACP-binding domain of malonyl-CoA ACP transacylase"/>
    <property type="match status" value="1"/>
</dbReference>
<dbReference type="SUPFAM" id="SSF52151">
    <property type="entry name" value="FabD/lysophospholipase-like"/>
    <property type="match status" value="1"/>
</dbReference>